<dbReference type="RefSeq" id="WP_132320862.1">
    <property type="nucleotide sequence ID" value="NZ_FWZT01000010.1"/>
</dbReference>
<reference evidence="3" key="1">
    <citation type="submission" date="2017-04" db="EMBL/GenBank/DDBJ databases">
        <authorList>
            <person name="Varghese N."/>
            <person name="Submissions S."/>
        </authorList>
    </citation>
    <scope>NUCLEOTIDE SEQUENCE [LARGE SCALE GENOMIC DNA]</scope>
    <source>
        <strain evidence="3">RKEM611</strain>
    </source>
</reference>
<evidence type="ECO:0000313" key="3">
    <source>
        <dbReference type="Proteomes" id="UP000192907"/>
    </source>
</evidence>
<name>A0A1Y6C3F4_9BACT</name>
<evidence type="ECO:0000256" key="1">
    <source>
        <dbReference type="SAM" id="Phobius"/>
    </source>
</evidence>
<keyword evidence="3" id="KW-1185">Reference proteome</keyword>
<accession>A0A1Y6C3F4</accession>
<proteinExistence type="predicted"/>
<dbReference type="AlphaFoldDB" id="A0A1Y6C3F4"/>
<evidence type="ECO:0000313" key="2">
    <source>
        <dbReference type="EMBL" id="SMF33974.1"/>
    </source>
</evidence>
<keyword evidence="1" id="KW-1133">Transmembrane helix</keyword>
<keyword evidence="1" id="KW-0812">Transmembrane</keyword>
<dbReference type="OrthoDB" id="10008317at2"/>
<protein>
    <submittedName>
        <fullName evidence="2">Uncharacterized protein</fullName>
    </submittedName>
</protein>
<feature type="transmembrane region" description="Helical" evidence="1">
    <location>
        <begin position="6"/>
        <end position="24"/>
    </location>
</feature>
<dbReference type="EMBL" id="FWZT01000010">
    <property type="protein sequence ID" value="SMF33974.1"/>
    <property type="molecule type" value="Genomic_DNA"/>
</dbReference>
<dbReference type="Proteomes" id="UP000192907">
    <property type="component" value="Unassembled WGS sequence"/>
</dbReference>
<keyword evidence="1" id="KW-0472">Membrane</keyword>
<gene>
    <name evidence="2" type="ORF">SAMN06296036_110116</name>
</gene>
<dbReference type="STRING" id="1513793.SAMN06296036_110116"/>
<organism evidence="2 3">
    <name type="scientific">Pseudobacteriovorax antillogorgiicola</name>
    <dbReference type="NCBI Taxonomy" id="1513793"/>
    <lineage>
        <taxon>Bacteria</taxon>
        <taxon>Pseudomonadati</taxon>
        <taxon>Bdellovibrionota</taxon>
        <taxon>Oligoflexia</taxon>
        <taxon>Oligoflexales</taxon>
        <taxon>Pseudobacteriovoracaceae</taxon>
        <taxon>Pseudobacteriovorax</taxon>
    </lineage>
</organism>
<sequence length="148" mass="16645">MIGLTLVFHVFSAICILALVYWIIKLQGSLNFSRALLQGVSLVKHSKVTVDWPAKFFEKFCLALAVPFDWDRKKAAPCRIKSQPWVKLHLDYNILSVQLKNKSELGIKVAKSVVDKETVLTDLTESLAKSCQIHLDDNMAEQEAQGDS</sequence>